<proteinExistence type="predicted"/>
<dbReference type="Pfam" id="PF11209">
    <property type="entry name" value="LmeA"/>
    <property type="match status" value="1"/>
</dbReference>
<evidence type="ECO:0008006" key="3">
    <source>
        <dbReference type="Google" id="ProtNLM"/>
    </source>
</evidence>
<dbReference type="EMBL" id="BOPF01000019">
    <property type="protein sequence ID" value="GIJ48063.1"/>
    <property type="molecule type" value="Genomic_DNA"/>
</dbReference>
<evidence type="ECO:0000313" key="2">
    <source>
        <dbReference type="Proteomes" id="UP000619260"/>
    </source>
</evidence>
<protein>
    <recommendedName>
        <fullName evidence="3">DUF2993 domain-containing protein</fullName>
    </recommendedName>
</protein>
<reference evidence="1" key="1">
    <citation type="submission" date="2021-01" db="EMBL/GenBank/DDBJ databases">
        <title>Whole genome shotgun sequence of Virgisporangium aliadipatigenens NBRC 105644.</title>
        <authorList>
            <person name="Komaki H."/>
            <person name="Tamura T."/>
        </authorList>
    </citation>
    <scope>NUCLEOTIDE SEQUENCE</scope>
    <source>
        <strain evidence="1">NBRC 105644</strain>
    </source>
</reference>
<organism evidence="1 2">
    <name type="scientific">Virgisporangium aliadipatigenens</name>
    <dbReference type="NCBI Taxonomy" id="741659"/>
    <lineage>
        <taxon>Bacteria</taxon>
        <taxon>Bacillati</taxon>
        <taxon>Actinomycetota</taxon>
        <taxon>Actinomycetes</taxon>
        <taxon>Micromonosporales</taxon>
        <taxon>Micromonosporaceae</taxon>
        <taxon>Virgisporangium</taxon>
    </lineage>
</organism>
<name>A0A8J3YPR2_9ACTN</name>
<comment type="caution">
    <text evidence="1">The sequence shown here is derived from an EMBL/GenBank/DDBJ whole genome shotgun (WGS) entry which is preliminary data.</text>
</comment>
<keyword evidence="2" id="KW-1185">Reference proteome</keyword>
<gene>
    <name evidence="1" type="ORF">Val02_49490</name>
</gene>
<dbReference type="Proteomes" id="UP000619260">
    <property type="component" value="Unassembled WGS sequence"/>
</dbReference>
<dbReference type="AlphaFoldDB" id="A0A8J3YPR2"/>
<sequence>MSYRIRPRLPRSRRARISAAAFLIVIIAATVADRVAATVASRRLATRLACAAGLARTPAIDLHGFPFLTQVAAGSYPHLTVTATDVVRGELRVRRVDADLRDVAVGDGRFTVAELRVDLVVGFDGLPTRLGDRPVSYVARGDRLGIRTEARFAGQSVPVTILAVPRLEGATLAVTPDTVEVFGVQRSAGQVLARMGVDRTPTRTLPDLPEKVAYRSVGVVDDGLRITVGGHDLSGPATGAGTRNGDCGGAR</sequence>
<dbReference type="InterPro" id="IPR021373">
    <property type="entry name" value="DUF2993"/>
</dbReference>
<evidence type="ECO:0000313" key="1">
    <source>
        <dbReference type="EMBL" id="GIJ48063.1"/>
    </source>
</evidence>
<accession>A0A8J3YPR2</accession>
<dbReference type="RefSeq" id="WP_203901565.1">
    <property type="nucleotide sequence ID" value="NZ_BOPF01000019.1"/>
</dbReference>